<evidence type="ECO:0000313" key="2">
    <source>
        <dbReference type="EMBL" id="TDR27807.1"/>
    </source>
</evidence>
<proteinExistence type="predicted"/>
<comment type="caution">
    <text evidence="2">The sequence shown here is derived from an EMBL/GenBank/DDBJ whole genome shotgun (WGS) entry which is preliminary data.</text>
</comment>
<organism evidence="2 3">
    <name type="scientific">Hydromonas duriensis</name>
    <dbReference type="NCBI Taxonomy" id="1527608"/>
    <lineage>
        <taxon>Bacteria</taxon>
        <taxon>Pseudomonadati</taxon>
        <taxon>Pseudomonadota</taxon>
        <taxon>Betaproteobacteria</taxon>
        <taxon>Burkholderiales</taxon>
        <taxon>Burkholderiaceae</taxon>
        <taxon>Hydromonas</taxon>
    </lineage>
</organism>
<protein>
    <submittedName>
        <fullName evidence="2">Uncharacterized protein</fullName>
    </submittedName>
</protein>
<keyword evidence="3" id="KW-1185">Reference proteome</keyword>
<gene>
    <name evidence="2" type="ORF">DFR44_13811</name>
</gene>
<evidence type="ECO:0000256" key="1">
    <source>
        <dbReference type="SAM" id="MobiDB-lite"/>
    </source>
</evidence>
<dbReference type="Proteomes" id="UP000294480">
    <property type="component" value="Unassembled WGS sequence"/>
</dbReference>
<reference evidence="2 3" key="1">
    <citation type="submission" date="2019-03" db="EMBL/GenBank/DDBJ databases">
        <title>Genomic Encyclopedia of Type Strains, Phase IV (KMG-IV): sequencing the most valuable type-strain genomes for metagenomic binning, comparative biology and taxonomic classification.</title>
        <authorList>
            <person name="Goeker M."/>
        </authorList>
    </citation>
    <scope>NUCLEOTIDE SEQUENCE [LARGE SCALE GENOMIC DNA]</scope>
    <source>
        <strain evidence="2 3">DSM 102852</strain>
    </source>
</reference>
<sequence length="67" mass="7703">MKGAADDIKTQVKESQKNEDVGHHIDLTTIDDLKKLNWLRAIVNCGSDQKIVIDTQKQSQLRRYTLH</sequence>
<name>A0A4R6Y058_9BURK</name>
<feature type="region of interest" description="Disordered" evidence="1">
    <location>
        <begin position="1"/>
        <end position="21"/>
    </location>
</feature>
<dbReference type="EMBL" id="SNZE01000038">
    <property type="protein sequence ID" value="TDR27807.1"/>
    <property type="molecule type" value="Genomic_DNA"/>
</dbReference>
<accession>A0A4R6Y058</accession>
<evidence type="ECO:0000313" key="3">
    <source>
        <dbReference type="Proteomes" id="UP000294480"/>
    </source>
</evidence>
<dbReference type="AlphaFoldDB" id="A0A4R6Y058"/>